<comment type="subcellular location">
    <subcellularLocation>
        <location evidence="1">Membrane</location>
        <topology evidence="1">Multi-pass membrane protein</topology>
    </subcellularLocation>
</comment>
<dbReference type="PROSITE" id="PS00018">
    <property type="entry name" value="EF_HAND_1"/>
    <property type="match status" value="1"/>
</dbReference>
<dbReference type="InterPro" id="IPR017927">
    <property type="entry name" value="FAD-bd_FR_type"/>
</dbReference>
<dbReference type="SUPFAM" id="SSF52343">
    <property type="entry name" value="Ferredoxin reductase-like, C-terminal NADP-linked domain"/>
    <property type="match status" value="1"/>
</dbReference>
<evidence type="ECO:0000313" key="16">
    <source>
        <dbReference type="EMBL" id="KAK8856049.1"/>
    </source>
</evidence>
<evidence type="ECO:0000259" key="14">
    <source>
        <dbReference type="PROSITE" id="PS50222"/>
    </source>
</evidence>
<evidence type="ECO:0000256" key="4">
    <source>
        <dbReference type="ARBA" id="ARBA00022827"/>
    </source>
</evidence>
<organism evidence="16 17">
    <name type="scientific">Apiospora arundinis</name>
    <dbReference type="NCBI Taxonomy" id="335852"/>
    <lineage>
        <taxon>Eukaryota</taxon>
        <taxon>Fungi</taxon>
        <taxon>Dikarya</taxon>
        <taxon>Ascomycota</taxon>
        <taxon>Pezizomycotina</taxon>
        <taxon>Sordariomycetes</taxon>
        <taxon>Xylariomycetidae</taxon>
        <taxon>Amphisphaeriales</taxon>
        <taxon>Apiosporaceae</taxon>
        <taxon>Apiospora</taxon>
    </lineage>
</organism>
<evidence type="ECO:0000256" key="12">
    <source>
        <dbReference type="SAM" id="MobiDB-lite"/>
    </source>
</evidence>
<evidence type="ECO:0000259" key="15">
    <source>
        <dbReference type="PROSITE" id="PS51384"/>
    </source>
</evidence>
<feature type="domain" description="FAD-binding FR-type" evidence="15">
    <location>
        <begin position="333"/>
        <end position="457"/>
    </location>
</feature>
<dbReference type="Proteomes" id="UP001390339">
    <property type="component" value="Unassembled WGS sequence"/>
</dbReference>
<evidence type="ECO:0000256" key="13">
    <source>
        <dbReference type="SAM" id="Phobius"/>
    </source>
</evidence>
<keyword evidence="4" id="KW-0274">FAD</keyword>
<dbReference type="PANTHER" id="PTHR11972:SF153">
    <property type="entry name" value="SUPEROXIDE-GENERATING NADPH OXIDASE HEAVY CHAIN SUBUNIT A"/>
    <property type="match status" value="1"/>
</dbReference>
<feature type="compositionally biased region" description="Low complexity" evidence="12">
    <location>
        <begin position="507"/>
        <end position="517"/>
    </location>
</feature>
<dbReference type="Pfam" id="PF01794">
    <property type="entry name" value="Ferric_reduct"/>
    <property type="match status" value="1"/>
</dbReference>
<name>A0ABR2I143_9PEZI</name>
<keyword evidence="3 13" id="KW-0812">Transmembrane</keyword>
<dbReference type="InterPro" id="IPR011992">
    <property type="entry name" value="EF-hand-dom_pair"/>
</dbReference>
<dbReference type="InterPro" id="IPR002048">
    <property type="entry name" value="EF_hand_dom"/>
</dbReference>
<dbReference type="Gene3D" id="2.40.30.10">
    <property type="entry name" value="Translation factors"/>
    <property type="match status" value="1"/>
</dbReference>
<dbReference type="PROSITE" id="PS50222">
    <property type="entry name" value="EF_HAND_2"/>
    <property type="match status" value="1"/>
</dbReference>
<evidence type="ECO:0000256" key="5">
    <source>
        <dbReference type="ARBA" id="ARBA00022837"/>
    </source>
</evidence>
<keyword evidence="8 13" id="KW-1133">Transmembrane helix</keyword>
<keyword evidence="10" id="KW-0406">Ion transport</keyword>
<dbReference type="SUPFAM" id="SSF47473">
    <property type="entry name" value="EF-hand"/>
    <property type="match status" value="1"/>
</dbReference>
<keyword evidence="2" id="KW-0285">Flavoprotein</keyword>
<accession>A0ABR2I143</accession>
<dbReference type="CDD" id="cd06186">
    <property type="entry name" value="NOX_Duox_like_FAD_NADP"/>
    <property type="match status" value="1"/>
</dbReference>
<feature type="transmembrane region" description="Helical" evidence="13">
    <location>
        <begin position="167"/>
        <end position="192"/>
    </location>
</feature>
<proteinExistence type="predicted"/>
<dbReference type="Pfam" id="PF08022">
    <property type="entry name" value="FAD_binding_8"/>
    <property type="match status" value="1"/>
</dbReference>
<keyword evidence="17" id="KW-1185">Reference proteome</keyword>
<feature type="transmembrane region" description="Helical" evidence="13">
    <location>
        <begin position="269"/>
        <end position="287"/>
    </location>
</feature>
<dbReference type="PROSITE" id="PS51384">
    <property type="entry name" value="FAD_FR"/>
    <property type="match status" value="1"/>
</dbReference>
<dbReference type="InterPro" id="IPR050369">
    <property type="entry name" value="RBOH/FRE"/>
</dbReference>
<dbReference type="InterPro" id="IPR039261">
    <property type="entry name" value="FNR_nucleotide-bd"/>
</dbReference>
<dbReference type="SFLD" id="SFLDG01169">
    <property type="entry name" value="NADPH_oxidase_subgroup_(NOX)"/>
    <property type="match status" value="1"/>
</dbReference>
<protein>
    <submittedName>
        <fullName evidence="16">Superoxide-generating NADPH oxidase heavy chain subunit C</fullName>
    </submittedName>
</protein>
<dbReference type="EMBL" id="JAPCWZ010000007">
    <property type="protein sequence ID" value="KAK8856049.1"/>
    <property type="molecule type" value="Genomic_DNA"/>
</dbReference>
<feature type="compositionally biased region" description="Basic and acidic residues" evidence="12">
    <location>
        <begin position="487"/>
        <end position="500"/>
    </location>
</feature>
<keyword evidence="9" id="KW-0560">Oxidoreductase</keyword>
<evidence type="ECO:0000256" key="1">
    <source>
        <dbReference type="ARBA" id="ARBA00004141"/>
    </source>
</evidence>
<evidence type="ECO:0000256" key="6">
    <source>
        <dbReference type="ARBA" id="ARBA00022857"/>
    </source>
</evidence>
<dbReference type="Pfam" id="PF08030">
    <property type="entry name" value="NAD_binding_6"/>
    <property type="match status" value="1"/>
</dbReference>
<dbReference type="InterPro" id="IPR013121">
    <property type="entry name" value="Fe_red_NAD-bd_6"/>
</dbReference>
<feature type="transmembrane region" description="Helical" evidence="13">
    <location>
        <begin position="213"/>
        <end position="233"/>
    </location>
</feature>
<reference evidence="16 17" key="1">
    <citation type="journal article" date="2024" name="IMA Fungus">
        <title>Apiospora arundinis, a panoply of carbohydrate-active enzymes and secondary metabolites.</title>
        <authorList>
            <person name="Sorensen T."/>
            <person name="Petersen C."/>
            <person name="Muurmann A.T."/>
            <person name="Christiansen J.V."/>
            <person name="Brundto M.L."/>
            <person name="Overgaard C.K."/>
            <person name="Boysen A.T."/>
            <person name="Wollenberg R.D."/>
            <person name="Larsen T.O."/>
            <person name="Sorensen J.L."/>
            <person name="Nielsen K.L."/>
            <person name="Sondergaard T.E."/>
        </authorList>
    </citation>
    <scope>NUCLEOTIDE SEQUENCE [LARGE SCALE GENOMIC DNA]</scope>
    <source>
        <strain evidence="16 17">AAU 773</strain>
    </source>
</reference>
<dbReference type="InterPro" id="IPR013112">
    <property type="entry name" value="FAD-bd_8"/>
</dbReference>
<comment type="caution">
    <text evidence="16">The sequence shown here is derived from an EMBL/GenBank/DDBJ whole genome shotgun (WGS) entry which is preliminary data.</text>
</comment>
<evidence type="ECO:0000256" key="2">
    <source>
        <dbReference type="ARBA" id="ARBA00022630"/>
    </source>
</evidence>
<feature type="compositionally biased region" description="Polar residues" evidence="12">
    <location>
        <begin position="518"/>
        <end position="539"/>
    </location>
</feature>
<keyword evidence="10" id="KW-0813">Transport</keyword>
<feature type="compositionally biased region" description="Polar residues" evidence="12">
    <location>
        <begin position="552"/>
        <end position="575"/>
    </location>
</feature>
<dbReference type="PANTHER" id="PTHR11972">
    <property type="entry name" value="NADPH OXIDASE"/>
    <property type="match status" value="1"/>
</dbReference>
<evidence type="ECO:0000256" key="11">
    <source>
        <dbReference type="ARBA" id="ARBA00023136"/>
    </source>
</evidence>
<evidence type="ECO:0000313" key="17">
    <source>
        <dbReference type="Proteomes" id="UP001390339"/>
    </source>
</evidence>
<keyword evidence="5" id="KW-0106">Calcium</keyword>
<feature type="transmembrane region" description="Helical" evidence="13">
    <location>
        <begin position="299"/>
        <end position="316"/>
    </location>
</feature>
<keyword evidence="6" id="KW-0521">NADP</keyword>
<evidence type="ECO:0000256" key="8">
    <source>
        <dbReference type="ARBA" id="ARBA00022989"/>
    </source>
</evidence>
<feature type="transmembrane region" description="Helical" evidence="13">
    <location>
        <begin position="123"/>
        <end position="147"/>
    </location>
</feature>
<dbReference type="InterPro" id="IPR018247">
    <property type="entry name" value="EF_Hand_1_Ca_BS"/>
</dbReference>
<dbReference type="Gene3D" id="3.40.50.80">
    <property type="entry name" value="Nucleotide-binding domain of ferredoxin-NADP reductase (FNR) module"/>
    <property type="match status" value="1"/>
</dbReference>
<keyword evidence="7" id="KW-0249">Electron transport</keyword>
<dbReference type="SUPFAM" id="SSF63380">
    <property type="entry name" value="Riboflavin synthase domain-like"/>
    <property type="match status" value="1"/>
</dbReference>
<evidence type="ECO:0000256" key="10">
    <source>
        <dbReference type="ARBA" id="ARBA00023065"/>
    </source>
</evidence>
<evidence type="ECO:0000256" key="9">
    <source>
        <dbReference type="ARBA" id="ARBA00023002"/>
    </source>
</evidence>
<evidence type="ECO:0000256" key="3">
    <source>
        <dbReference type="ARBA" id="ARBA00022692"/>
    </source>
</evidence>
<gene>
    <name evidence="16" type="ORF">PGQ11_011961</name>
</gene>
<feature type="region of interest" description="Disordered" evidence="12">
    <location>
        <begin position="487"/>
        <end position="583"/>
    </location>
</feature>
<dbReference type="InterPro" id="IPR013130">
    <property type="entry name" value="Fe3_Rdtase_TM_dom"/>
</dbReference>
<dbReference type="InterPro" id="IPR017938">
    <property type="entry name" value="Riboflavin_synthase-like_b-brl"/>
</dbReference>
<keyword evidence="11 13" id="KW-0472">Membrane</keyword>
<evidence type="ECO:0000256" key="7">
    <source>
        <dbReference type="ARBA" id="ARBA00022982"/>
    </source>
</evidence>
<feature type="domain" description="EF-hand" evidence="14">
    <location>
        <begin position="10"/>
        <end position="45"/>
    </location>
</feature>
<sequence length="771" mass="87236">MADDEKIKYLDDEEINRFLDELDKNKDGLIDYSEVEHRLDLVHKEIAPKPQPHHLHHDDQADDARHRFLRSLIGDDKQKIPRAQFAERVKSWQIPSPKQADKAQDDEQRYVKSLSMWRRVRSYWAVHGHEILFIALVVAMQLAFGIWQCVKYATGPQYQAALGWGVVLAKTCAGALYPTLFFLLLSMSRYFATFMHRSTRVSRFVNWDLSQAFHIRISLVALGLATLHAIGHLSGSFNWGSRPENQEAVGKLIGEDNVPRPYVEYVRSLPGYTGITALGLIYLLSILSIPQIRTKCYELFQLFHLLMFPIMGLLMAHGALGLLQWPMLGYFLAFPTLLIVVERTIRVGLGFHNIKATIQVLDEETVEVKATIPHTRMWQYEAGQYVFLQVPAISFFQWHPFTVSTCVGKDVWLHIKTDGNWTSKLRKLGEKGTNNEKGNAVDIKIGINGPFGAPAQRFYDFSHTIIVGAGIGVTPFSGILADLQAKDDREHGQSEVKDSVLNDDEGQNTSSGSSTQQKESPSHLQDANSESQTSETQWLANAEKDTPDSRAANGSSANSVSHAKATDPTSTTQRAPPQVEASSDYRRVDFHWMVRERNQLLWFSDLLNAVARSQLRHHATGDSGGESNHDNCHLDINIHTHVTKKRKGADISTHIYRWLLEKHRTPEHPASPLTGLINQTGLGRPDFVGILDRHYEDMEKFRAYVRRRQKERSEGTDDNGDVINKELKVGVFFCGTPIIGEILADHCRQLTARGRAEGTRIEYHFMMEVFG</sequence>